<dbReference type="OrthoDB" id="9802525at2"/>
<dbReference type="GO" id="GO:0004534">
    <property type="term" value="F:5'-3' RNA exonuclease activity"/>
    <property type="evidence" value="ECO:0007669"/>
    <property type="project" value="TreeGrafter"/>
</dbReference>
<dbReference type="InterPro" id="IPR016195">
    <property type="entry name" value="Pol/histidinol_Pase-like"/>
</dbReference>
<feature type="region of interest" description="Disordered" evidence="1">
    <location>
        <begin position="543"/>
        <end position="568"/>
    </location>
</feature>
<dbReference type="SUPFAM" id="SSF53756">
    <property type="entry name" value="UDP-Glycosyltransferase/glycogen phosphorylase"/>
    <property type="match status" value="1"/>
</dbReference>
<reference evidence="2 3" key="1">
    <citation type="submission" date="2011-06" db="EMBL/GenBank/DDBJ databases">
        <title>The complete genome of Spirochaeta thermophila DSM 6578.</title>
        <authorList>
            <consortium name="US DOE Joint Genome Institute (JGI-PGF)"/>
            <person name="Lucas S."/>
            <person name="Lapidus A."/>
            <person name="Bruce D."/>
            <person name="Goodwin L."/>
            <person name="Pitluck S."/>
            <person name="Peters L."/>
            <person name="Kyrpides N."/>
            <person name="Mavromatis K."/>
            <person name="Ivanova N."/>
            <person name="Mikailova N."/>
            <person name="Pagani I."/>
            <person name="Chertkov O."/>
            <person name="Detter J.C."/>
            <person name="Tapia R."/>
            <person name="Han C."/>
            <person name="Land M."/>
            <person name="Hauser L."/>
            <person name="Markowitz V."/>
            <person name="Cheng J.-F."/>
            <person name="Hugenholtz P."/>
            <person name="Woyke T."/>
            <person name="Wu D."/>
            <person name="Spring S."/>
            <person name="Merkhoffer B."/>
            <person name="Schneider S."/>
            <person name="Klenk H.-P."/>
            <person name="Eisen J.A."/>
        </authorList>
    </citation>
    <scope>NUCLEOTIDE SEQUENCE [LARGE SCALE GENOMIC DNA]</scope>
    <source>
        <strain evidence="3">ATCC 700085 / DSM 6578 / Z-1203</strain>
    </source>
</reference>
<dbReference type="GO" id="GO:0035312">
    <property type="term" value="F:5'-3' DNA exonuclease activity"/>
    <property type="evidence" value="ECO:0007669"/>
    <property type="project" value="TreeGrafter"/>
</dbReference>
<dbReference type="STRING" id="869211.Spith_0420"/>
<feature type="compositionally biased region" description="Basic and acidic residues" evidence="1">
    <location>
        <begin position="543"/>
        <end position="555"/>
    </location>
</feature>
<keyword evidence="3" id="KW-1185">Reference proteome</keyword>
<organism evidence="2 3">
    <name type="scientific">Winmispira thermophila (strain ATCC 700085 / DSM 6578 / Z-1203)</name>
    <name type="common">Spirochaeta thermophila</name>
    <dbReference type="NCBI Taxonomy" id="869211"/>
    <lineage>
        <taxon>Bacteria</taxon>
        <taxon>Pseudomonadati</taxon>
        <taxon>Spirochaetota</taxon>
        <taxon>Spirochaetia</taxon>
        <taxon>Winmispirales</taxon>
        <taxon>Winmispiraceae</taxon>
        <taxon>Winmispira</taxon>
    </lineage>
</organism>
<name>G0GEL6_WINT7</name>
<dbReference type="Gene3D" id="3.20.20.140">
    <property type="entry name" value="Metal-dependent hydrolases"/>
    <property type="match status" value="1"/>
</dbReference>
<gene>
    <name evidence="2" type="ordered locus">Spith_0420</name>
</gene>
<dbReference type="Proteomes" id="UP000007254">
    <property type="component" value="Chromosome"/>
</dbReference>
<evidence type="ECO:0000313" key="2">
    <source>
        <dbReference type="EMBL" id="AEJ60704.1"/>
    </source>
</evidence>
<dbReference type="KEGG" id="stq:Spith_0420"/>
<dbReference type="SUPFAM" id="SSF89550">
    <property type="entry name" value="PHP domain-like"/>
    <property type="match status" value="1"/>
</dbReference>
<dbReference type="EMBL" id="CP002903">
    <property type="protein sequence ID" value="AEJ60704.1"/>
    <property type="molecule type" value="Genomic_DNA"/>
</dbReference>
<evidence type="ECO:0000313" key="3">
    <source>
        <dbReference type="Proteomes" id="UP000007254"/>
    </source>
</evidence>
<dbReference type="HOGENOM" id="CLU_481372_0_0_12"/>
<accession>G0GEL6</accession>
<evidence type="ECO:0000256" key="1">
    <source>
        <dbReference type="SAM" id="MobiDB-lite"/>
    </source>
</evidence>
<dbReference type="CDD" id="cd07432">
    <property type="entry name" value="PHP_HisPPase"/>
    <property type="match status" value="1"/>
</dbReference>
<dbReference type="PANTHER" id="PTHR42924:SF3">
    <property type="entry name" value="POLYMERASE_HISTIDINOL PHOSPHATASE N-TERMINAL DOMAIN-CONTAINING PROTEIN"/>
    <property type="match status" value="1"/>
</dbReference>
<dbReference type="RefSeq" id="WP_014624102.1">
    <property type="nucleotide sequence ID" value="NC_017583.1"/>
</dbReference>
<proteinExistence type="predicted"/>
<sequence length="568" mass="62932">MKRIDLHVHSIHSEHPSEWFMQRLGAKESYTDPETVLRMALERGMDFVTITDHNRIEGALLLKARYPDRVIVGVETTTYFPEDGCKIHLLLYGLDEHRFRMVEKLRPNIYRLRDYIREEGIAHSVAHATYPVNNRLTVAHLEKLILLFDVFEVINGGRNSYFNNAWKEVLSRLTPAHIERLQRKHHIAPFSSTPWVKGFTAGSDDHGGLFIGNTYTLVEAHTPEEVLDRIREKRTQAAGAHGSYRSLVFSVYKVAYDFLTSGGGGGGGGRSLFLSLSRQIFEGARPSLRERALYSHLRRKLRGQKMGEILDELVRDISGKETALSEARLERVFLHVRRVSDAFLGMLAGRVAGALLDGDLVDLLVGLSSSLPGLYLIAPFFSSLRHMYAHRDLIDGIRSSLGIQEPPSAASRVLWFSEDCRPDPSVIRILAPRAHVLPVTPSPSLPGTSLPIVAEIPLDPGFSLPLPSPLGAAELLSREQPDHLVFTAADPVALVCLFLGRLIGASTTFVFDPRGEGHPVAHTLTTHLLRHTDRIVVHTEEAAARAEGEGADPSKIHLAPSAAEPVGV</sequence>
<dbReference type="PANTHER" id="PTHR42924">
    <property type="entry name" value="EXONUCLEASE"/>
    <property type="match status" value="1"/>
</dbReference>
<dbReference type="InterPro" id="IPR052018">
    <property type="entry name" value="PHP_domain"/>
</dbReference>
<dbReference type="AlphaFoldDB" id="G0GEL6"/>
<protein>
    <submittedName>
        <fullName evidence="2">PHP domain protein</fullName>
    </submittedName>
</protein>